<keyword evidence="2" id="KW-0413">Isomerase</keyword>
<evidence type="ECO:0000313" key="3">
    <source>
        <dbReference type="Proteomes" id="UP000517759"/>
    </source>
</evidence>
<name>A0A7W6AG92_9HYPH</name>
<feature type="domain" description="Thioredoxin" evidence="1">
    <location>
        <begin position="31"/>
        <end position="152"/>
    </location>
</feature>
<dbReference type="PROSITE" id="PS51352">
    <property type="entry name" value="THIOREDOXIN_2"/>
    <property type="match status" value="1"/>
</dbReference>
<protein>
    <submittedName>
        <fullName evidence="2">Thiol-disulfide isomerase/thioredoxin</fullName>
    </submittedName>
</protein>
<dbReference type="InterPro" id="IPR036249">
    <property type="entry name" value="Thioredoxin-like_sf"/>
</dbReference>
<reference evidence="2 3" key="1">
    <citation type="submission" date="2020-08" db="EMBL/GenBank/DDBJ databases">
        <title>Genomic Encyclopedia of Type Strains, Phase IV (KMG-IV): sequencing the most valuable type-strain genomes for metagenomic binning, comparative biology and taxonomic classification.</title>
        <authorList>
            <person name="Goeker M."/>
        </authorList>
    </citation>
    <scope>NUCLEOTIDE SEQUENCE [LARGE SCALE GENOMIC DNA]</scope>
    <source>
        <strain evidence="2 3">DSM 24105</strain>
    </source>
</reference>
<dbReference type="GO" id="GO:0016853">
    <property type="term" value="F:isomerase activity"/>
    <property type="evidence" value="ECO:0007669"/>
    <property type="project" value="UniProtKB-KW"/>
</dbReference>
<dbReference type="SUPFAM" id="SSF52833">
    <property type="entry name" value="Thioredoxin-like"/>
    <property type="match status" value="1"/>
</dbReference>
<dbReference type="EMBL" id="JACIDN010000003">
    <property type="protein sequence ID" value="MBB3902755.1"/>
    <property type="molecule type" value="Genomic_DNA"/>
</dbReference>
<comment type="caution">
    <text evidence="2">The sequence shown here is derived from an EMBL/GenBank/DDBJ whole genome shotgun (WGS) entry which is preliminary data.</text>
</comment>
<gene>
    <name evidence="2" type="ORF">GGR33_002250</name>
</gene>
<sequence>MDRTTAGHRRPVTTTAHPSERLNLMIRRSLLALGAMATLGIPVAQAADFVPYTPEALAAAQKAGKPILVEISAPWCPICKTQKPILSKLGMDPRFKDLQVFDVDFDSQKPALKTLNARMQSTLIAFKGEKEVGRSIGETQPEWIEGLVEKAL</sequence>
<accession>A0A7W6AG92</accession>
<evidence type="ECO:0000259" key="1">
    <source>
        <dbReference type="PROSITE" id="PS51352"/>
    </source>
</evidence>
<dbReference type="Proteomes" id="UP000517759">
    <property type="component" value="Unassembled WGS sequence"/>
</dbReference>
<evidence type="ECO:0000313" key="2">
    <source>
        <dbReference type="EMBL" id="MBB3902755.1"/>
    </source>
</evidence>
<proteinExistence type="predicted"/>
<dbReference type="AlphaFoldDB" id="A0A7W6AG92"/>
<organism evidence="2 3">
    <name type="scientific">Methylobacterium brachythecii</name>
    <dbReference type="NCBI Taxonomy" id="1176177"/>
    <lineage>
        <taxon>Bacteria</taxon>
        <taxon>Pseudomonadati</taxon>
        <taxon>Pseudomonadota</taxon>
        <taxon>Alphaproteobacteria</taxon>
        <taxon>Hyphomicrobiales</taxon>
        <taxon>Methylobacteriaceae</taxon>
        <taxon>Methylobacterium</taxon>
    </lineage>
</organism>
<dbReference type="Pfam" id="PF00085">
    <property type="entry name" value="Thioredoxin"/>
    <property type="match status" value="1"/>
</dbReference>
<dbReference type="CDD" id="cd02947">
    <property type="entry name" value="TRX_family"/>
    <property type="match status" value="1"/>
</dbReference>
<dbReference type="InterPro" id="IPR013766">
    <property type="entry name" value="Thioredoxin_domain"/>
</dbReference>
<dbReference type="Gene3D" id="3.40.30.10">
    <property type="entry name" value="Glutaredoxin"/>
    <property type="match status" value="1"/>
</dbReference>